<dbReference type="Pfam" id="PF00685">
    <property type="entry name" value="Sulfotransfer_1"/>
    <property type="match status" value="1"/>
</dbReference>
<accession>A0A831RMA5</accession>
<keyword evidence="1" id="KW-0808">Transferase</keyword>
<reference evidence="3" key="1">
    <citation type="journal article" date="2020" name="mSystems">
        <title>Genome- and Community-Level Interaction Insights into Carbon Utilization and Element Cycling Functions of Hydrothermarchaeota in Hydrothermal Sediment.</title>
        <authorList>
            <person name="Zhou Z."/>
            <person name="Liu Y."/>
            <person name="Xu W."/>
            <person name="Pan J."/>
            <person name="Luo Z.H."/>
            <person name="Li M."/>
        </authorList>
    </citation>
    <scope>NUCLEOTIDE SEQUENCE [LARGE SCALE GENOMIC DNA]</scope>
    <source>
        <strain evidence="3">HyVt-443</strain>
    </source>
</reference>
<dbReference type="PANTHER" id="PTHR12788:SF8">
    <property type="entry name" value="PROTEIN-TYROSINE SULFOTRANSFERASE"/>
    <property type="match status" value="1"/>
</dbReference>
<dbReference type="PANTHER" id="PTHR12788">
    <property type="entry name" value="PROTEIN-TYROSINE SULFOTRANSFERASE 2"/>
    <property type="match status" value="1"/>
</dbReference>
<evidence type="ECO:0000256" key="1">
    <source>
        <dbReference type="ARBA" id="ARBA00022679"/>
    </source>
</evidence>
<name>A0A831RMA5_9GAMM</name>
<evidence type="ECO:0000313" key="3">
    <source>
        <dbReference type="EMBL" id="HEB95565.1"/>
    </source>
</evidence>
<sequence>MQSFNKLNCFVLIVGNARSGSTLLGSIINAHPNAMVANETSASANFWRRLSRNDILEEIYIKSENDASSGRMSEGYDYTIQTNVTGKPDILVMGDKVWNPATLLLHGDFSLLTRLEDLINAPVKIIHAIRNPFDVIATMHHRSKAPIPDRILWYFMHCDAVCAIHDHCQDSLFMDIHHEDLIMTPDVVISDISGFLGVDSDIDHIESCKRVLFGEPKRTRFNVNWNKDDIKDIVHRMSQYRFLQKYAVEDYSELPVGV</sequence>
<dbReference type="GO" id="GO:0008476">
    <property type="term" value="F:protein-tyrosine sulfotransferase activity"/>
    <property type="evidence" value="ECO:0007669"/>
    <property type="project" value="InterPro"/>
</dbReference>
<dbReference type="AlphaFoldDB" id="A0A831RMA5"/>
<dbReference type="InterPro" id="IPR026634">
    <property type="entry name" value="TPST-like"/>
</dbReference>
<dbReference type="SUPFAM" id="SSF52540">
    <property type="entry name" value="P-loop containing nucleoside triphosphate hydrolases"/>
    <property type="match status" value="1"/>
</dbReference>
<protein>
    <recommendedName>
        <fullName evidence="2">Sulfotransferase domain-containing protein</fullName>
    </recommendedName>
</protein>
<dbReference type="EMBL" id="DRKP01000049">
    <property type="protein sequence ID" value="HEB95565.1"/>
    <property type="molecule type" value="Genomic_DNA"/>
</dbReference>
<feature type="domain" description="Sulfotransferase" evidence="2">
    <location>
        <begin position="11"/>
        <end position="251"/>
    </location>
</feature>
<dbReference type="Gene3D" id="3.40.50.300">
    <property type="entry name" value="P-loop containing nucleotide triphosphate hydrolases"/>
    <property type="match status" value="1"/>
</dbReference>
<proteinExistence type="predicted"/>
<dbReference type="InterPro" id="IPR000863">
    <property type="entry name" value="Sulfotransferase_dom"/>
</dbReference>
<dbReference type="InterPro" id="IPR027417">
    <property type="entry name" value="P-loop_NTPase"/>
</dbReference>
<organism evidence="3">
    <name type="scientific">Sedimenticola thiotaurini</name>
    <dbReference type="NCBI Taxonomy" id="1543721"/>
    <lineage>
        <taxon>Bacteria</taxon>
        <taxon>Pseudomonadati</taxon>
        <taxon>Pseudomonadota</taxon>
        <taxon>Gammaproteobacteria</taxon>
        <taxon>Chromatiales</taxon>
        <taxon>Sedimenticolaceae</taxon>
        <taxon>Sedimenticola</taxon>
    </lineage>
</organism>
<gene>
    <name evidence="3" type="ORF">ENI96_03925</name>
</gene>
<dbReference type="Proteomes" id="UP000886251">
    <property type="component" value="Unassembled WGS sequence"/>
</dbReference>
<comment type="caution">
    <text evidence="3">The sequence shown here is derived from an EMBL/GenBank/DDBJ whole genome shotgun (WGS) entry which is preliminary data.</text>
</comment>
<evidence type="ECO:0000259" key="2">
    <source>
        <dbReference type="Pfam" id="PF00685"/>
    </source>
</evidence>